<organism evidence="2 3">
    <name type="scientific">Actinomadura macrotermitis</name>
    <dbReference type="NCBI Taxonomy" id="2585200"/>
    <lineage>
        <taxon>Bacteria</taxon>
        <taxon>Bacillati</taxon>
        <taxon>Actinomycetota</taxon>
        <taxon>Actinomycetes</taxon>
        <taxon>Streptosporangiales</taxon>
        <taxon>Thermomonosporaceae</taxon>
        <taxon>Actinomadura</taxon>
    </lineage>
</organism>
<proteinExistence type="predicted"/>
<dbReference type="AlphaFoldDB" id="A0A7K0BVE7"/>
<dbReference type="RefSeq" id="WP_207709703.1">
    <property type="nucleotide sequence ID" value="NZ_WEGH01000002.1"/>
</dbReference>
<dbReference type="Proteomes" id="UP000487268">
    <property type="component" value="Unassembled WGS sequence"/>
</dbReference>
<feature type="domain" description="Thioester reductase (TE)" evidence="1">
    <location>
        <begin position="5"/>
        <end position="236"/>
    </location>
</feature>
<dbReference type="InterPro" id="IPR013120">
    <property type="entry name" value="FAR_NAD-bd"/>
</dbReference>
<gene>
    <name evidence="2" type="ORF">ACRB68_31090</name>
</gene>
<evidence type="ECO:0000313" key="2">
    <source>
        <dbReference type="EMBL" id="MQY05046.1"/>
    </source>
</evidence>
<protein>
    <recommendedName>
        <fullName evidence="1">Thioester reductase (TE) domain-containing protein</fullName>
    </recommendedName>
</protein>
<sequence>MIVLLTGAAGLIGAEVAARLAAKGAAVIGLVHRNPNLTRNNGRPIRTVPWNGAPRPGTVTTVTGDVTQPRLGLEQYNAIREAADIVVHCAAITDFGRAQHVYDGVNVNGTDHVLRLVRPRDARPVPLVHVSTAYVCGEHEGTFREADLDTGQSFGTAYEQSKFRAETMVREAQEGGLPAAVVRPSIVVGAERTGVVREFQNMYVVLKALTEGRVRSIPGYYDAHLDLVPVDYVADVVVEATLRFAAAEGRTFHALGAAPHTLRDFSDVLAEYPTFHVPRYIPPSSFSAEKLPATERIYYERIVGLYETYFRRTVVHENVNAAELLGRKPGAQGLPYLRRLLDHALKVGYLGTPLPSVDEALAGLAKEGR</sequence>
<evidence type="ECO:0000259" key="1">
    <source>
        <dbReference type="Pfam" id="PF07993"/>
    </source>
</evidence>
<accession>A0A7K0BVE7</accession>
<dbReference type="GO" id="GO:0010345">
    <property type="term" value="P:suberin biosynthetic process"/>
    <property type="evidence" value="ECO:0007669"/>
    <property type="project" value="TreeGrafter"/>
</dbReference>
<dbReference type="PANTHER" id="PTHR11011:SF84">
    <property type="entry name" value="ACYL-COA REDUCTASE-LIKE PROTEIN, PUTATIVE-RELATED"/>
    <property type="match status" value="1"/>
</dbReference>
<evidence type="ECO:0000313" key="3">
    <source>
        <dbReference type="Proteomes" id="UP000487268"/>
    </source>
</evidence>
<dbReference type="GO" id="GO:0035336">
    <property type="term" value="P:long-chain fatty-acyl-CoA metabolic process"/>
    <property type="evidence" value="ECO:0007669"/>
    <property type="project" value="TreeGrafter"/>
</dbReference>
<name>A0A7K0BVE7_9ACTN</name>
<dbReference type="GO" id="GO:0080019">
    <property type="term" value="F:alcohol-forming very long-chain fatty acyl-CoA reductase activity"/>
    <property type="evidence" value="ECO:0007669"/>
    <property type="project" value="InterPro"/>
</dbReference>
<reference evidence="2 3" key="1">
    <citation type="submission" date="2019-10" db="EMBL/GenBank/DDBJ databases">
        <title>Actinomadura rubteroloni sp. nov. and Actinomadura macrotermitis sp. nov., isolated from the gut of fungus growing-termite Macrotermes natalensis.</title>
        <authorList>
            <person name="Benndorf R."/>
            <person name="Martin K."/>
            <person name="Kuefner M."/>
            <person name="De Beer W."/>
            <person name="Kaster A.-K."/>
            <person name="Vollmers J."/>
            <person name="Poulsen M."/>
            <person name="Beemelmanns C."/>
        </authorList>
    </citation>
    <scope>NUCLEOTIDE SEQUENCE [LARGE SCALE GENOMIC DNA]</scope>
    <source>
        <strain evidence="2 3">RB68</strain>
    </source>
</reference>
<dbReference type="Pfam" id="PF07993">
    <property type="entry name" value="NAD_binding_4"/>
    <property type="match status" value="1"/>
</dbReference>
<dbReference type="InterPro" id="IPR026055">
    <property type="entry name" value="FAR"/>
</dbReference>
<keyword evidence="3" id="KW-1185">Reference proteome</keyword>
<dbReference type="PANTHER" id="PTHR11011">
    <property type="entry name" value="MALE STERILITY PROTEIN 2-RELATED"/>
    <property type="match status" value="1"/>
</dbReference>
<dbReference type="Gene3D" id="3.40.50.720">
    <property type="entry name" value="NAD(P)-binding Rossmann-like Domain"/>
    <property type="match status" value="1"/>
</dbReference>
<dbReference type="InterPro" id="IPR036291">
    <property type="entry name" value="NAD(P)-bd_dom_sf"/>
</dbReference>
<dbReference type="SUPFAM" id="SSF51735">
    <property type="entry name" value="NAD(P)-binding Rossmann-fold domains"/>
    <property type="match status" value="1"/>
</dbReference>
<comment type="caution">
    <text evidence="2">The sequence shown here is derived from an EMBL/GenBank/DDBJ whole genome shotgun (WGS) entry which is preliminary data.</text>
</comment>
<dbReference type="EMBL" id="WEGH01000002">
    <property type="protein sequence ID" value="MQY05046.1"/>
    <property type="molecule type" value="Genomic_DNA"/>
</dbReference>